<gene>
    <name evidence="2" type="ORF">CY34DRAFT_15038</name>
</gene>
<proteinExistence type="predicted"/>
<dbReference type="HOGENOM" id="CLU_839848_0_0_1"/>
<evidence type="ECO:0000313" key="2">
    <source>
        <dbReference type="EMBL" id="KIK38452.1"/>
    </source>
</evidence>
<dbReference type="InParanoid" id="A0A0D0AVP3"/>
<reference evidence="3" key="2">
    <citation type="submission" date="2015-01" db="EMBL/GenBank/DDBJ databases">
        <title>Evolutionary Origins and Diversification of the Mycorrhizal Mutualists.</title>
        <authorList>
            <consortium name="DOE Joint Genome Institute"/>
            <consortium name="Mycorrhizal Genomics Consortium"/>
            <person name="Kohler A."/>
            <person name="Kuo A."/>
            <person name="Nagy L.G."/>
            <person name="Floudas D."/>
            <person name="Copeland A."/>
            <person name="Barry K.W."/>
            <person name="Cichocki N."/>
            <person name="Veneault-Fourrey C."/>
            <person name="LaButti K."/>
            <person name="Lindquist E.A."/>
            <person name="Lipzen A."/>
            <person name="Lundell T."/>
            <person name="Morin E."/>
            <person name="Murat C."/>
            <person name="Riley R."/>
            <person name="Ohm R."/>
            <person name="Sun H."/>
            <person name="Tunlid A."/>
            <person name="Henrissat B."/>
            <person name="Grigoriev I.V."/>
            <person name="Hibbett D.S."/>
            <person name="Martin F."/>
        </authorList>
    </citation>
    <scope>NUCLEOTIDE SEQUENCE [LARGE SCALE GENOMIC DNA]</scope>
    <source>
        <strain evidence="3">UH-Slu-Lm8-n1</strain>
    </source>
</reference>
<sequence length="331" mass="37168">MKHHTNTNSRRLLRAINAPYRQVLRLERDPVAVHRQSFPKPGEVYVYVGSAVSRRGLDPFPIHRQSFEEILPTLTHCLHEQALSHHKRLGHAAPLSVRSTKQPVLHSRPASIIPDFSQHQSPQFCGPNSTPIQSQTLTSPASHLSRLSLSPTSCSPSPRVLTDIVASGAQEMPESHVSAVPIEHRVIPDVSGAALPTPTENSTLNHPQSTASKYRARRIEHKIRGLDQIMHWYDSRGCEPLLAPPPCESLECGDLYIHQSLSTPTSRQMWIWSGQQGWQDAQEYQAHPLLPMHRLWFSATGEPRWVTQKTISTYKGRFKVLALKTPRAIDA</sequence>
<name>A0A0D0AVP3_9AGAM</name>
<reference evidence="2 3" key="1">
    <citation type="submission" date="2014-04" db="EMBL/GenBank/DDBJ databases">
        <authorList>
            <consortium name="DOE Joint Genome Institute"/>
            <person name="Kuo A."/>
            <person name="Ruytinx J."/>
            <person name="Rineau F."/>
            <person name="Colpaert J."/>
            <person name="Kohler A."/>
            <person name="Nagy L.G."/>
            <person name="Floudas D."/>
            <person name="Copeland A."/>
            <person name="Barry K.W."/>
            <person name="Cichocki N."/>
            <person name="Veneault-Fourrey C."/>
            <person name="LaButti K."/>
            <person name="Lindquist E.A."/>
            <person name="Lipzen A."/>
            <person name="Lundell T."/>
            <person name="Morin E."/>
            <person name="Murat C."/>
            <person name="Sun H."/>
            <person name="Tunlid A."/>
            <person name="Henrissat B."/>
            <person name="Grigoriev I.V."/>
            <person name="Hibbett D.S."/>
            <person name="Martin F."/>
            <person name="Nordberg H.P."/>
            <person name="Cantor M.N."/>
            <person name="Hua S.X."/>
        </authorList>
    </citation>
    <scope>NUCLEOTIDE SEQUENCE [LARGE SCALE GENOMIC DNA]</scope>
    <source>
        <strain evidence="2 3">UH-Slu-Lm8-n1</strain>
    </source>
</reference>
<dbReference type="Proteomes" id="UP000054485">
    <property type="component" value="Unassembled WGS sequence"/>
</dbReference>
<feature type="region of interest" description="Disordered" evidence="1">
    <location>
        <begin position="192"/>
        <end position="212"/>
    </location>
</feature>
<organism evidence="2 3">
    <name type="scientific">Suillus luteus UH-Slu-Lm8-n1</name>
    <dbReference type="NCBI Taxonomy" id="930992"/>
    <lineage>
        <taxon>Eukaryota</taxon>
        <taxon>Fungi</taxon>
        <taxon>Dikarya</taxon>
        <taxon>Basidiomycota</taxon>
        <taxon>Agaricomycotina</taxon>
        <taxon>Agaricomycetes</taxon>
        <taxon>Agaricomycetidae</taxon>
        <taxon>Boletales</taxon>
        <taxon>Suillineae</taxon>
        <taxon>Suillaceae</taxon>
        <taxon>Suillus</taxon>
    </lineage>
</organism>
<accession>A0A0D0AVP3</accession>
<dbReference type="EMBL" id="KN835392">
    <property type="protein sequence ID" value="KIK38452.1"/>
    <property type="molecule type" value="Genomic_DNA"/>
</dbReference>
<protein>
    <submittedName>
        <fullName evidence="2">Uncharacterized protein</fullName>
    </submittedName>
</protein>
<keyword evidence="3" id="KW-1185">Reference proteome</keyword>
<feature type="compositionally biased region" description="Polar residues" evidence="1">
    <location>
        <begin position="133"/>
        <end position="142"/>
    </location>
</feature>
<feature type="compositionally biased region" description="Low complexity" evidence="1">
    <location>
        <begin position="144"/>
        <end position="154"/>
    </location>
</feature>
<evidence type="ECO:0000256" key="1">
    <source>
        <dbReference type="SAM" id="MobiDB-lite"/>
    </source>
</evidence>
<dbReference type="AlphaFoldDB" id="A0A0D0AVP3"/>
<evidence type="ECO:0000313" key="3">
    <source>
        <dbReference type="Proteomes" id="UP000054485"/>
    </source>
</evidence>
<feature type="compositionally biased region" description="Polar residues" evidence="1">
    <location>
        <begin position="198"/>
        <end position="212"/>
    </location>
</feature>
<feature type="region of interest" description="Disordered" evidence="1">
    <location>
        <begin position="133"/>
        <end position="154"/>
    </location>
</feature>
<dbReference type="STRING" id="930992.A0A0D0AVP3"/>
<dbReference type="OrthoDB" id="2637264at2759"/>